<gene>
    <name evidence="1" type="ORF">FRX31_032165</name>
</gene>
<reference evidence="1 2" key="1">
    <citation type="submission" date="2020-06" db="EMBL/GenBank/DDBJ databases">
        <title>Transcriptomic and genomic resources for Thalictrum thalictroides and T. hernandezii: Facilitating candidate gene discovery in an emerging model plant lineage.</title>
        <authorList>
            <person name="Arias T."/>
            <person name="Riano-Pachon D.M."/>
            <person name="Di Stilio V.S."/>
        </authorList>
    </citation>
    <scope>NUCLEOTIDE SEQUENCE [LARGE SCALE GENOMIC DNA]</scope>
    <source>
        <strain evidence="2">cv. WT478/WT964</strain>
        <tissue evidence="1">Leaves</tissue>
    </source>
</reference>
<keyword evidence="2" id="KW-1185">Reference proteome</keyword>
<dbReference type="EMBL" id="JABWDY010040293">
    <property type="protein sequence ID" value="KAF5178247.1"/>
    <property type="molecule type" value="Genomic_DNA"/>
</dbReference>
<proteinExistence type="predicted"/>
<accession>A0A7J6V044</accession>
<dbReference type="OrthoDB" id="1999421at2759"/>
<sequence length="211" mass="24155">MAWSLEKDCIAWSTFMKGKYLTKENEWSTNKSSTIWGGLKHTLEKKLKLKTMCLYECKSAKEVWNMLATLFKHHEGPSNIEGALRMNKLHSPLVKEIWQACSITTVVQLWKARNKALYGEKATNTGTIMYMCKTAAYDKSDKCMNNNVTDLEILHNLELKTRVKQPMKVMECYWCVPPPGYIKANTAAQQEVIQVRLDGGSSLEINQIKDL</sequence>
<evidence type="ECO:0000313" key="2">
    <source>
        <dbReference type="Proteomes" id="UP000554482"/>
    </source>
</evidence>
<name>A0A7J6V044_THATH</name>
<protein>
    <submittedName>
        <fullName evidence="1">Uncharacterized protein</fullName>
    </submittedName>
</protein>
<organism evidence="1 2">
    <name type="scientific">Thalictrum thalictroides</name>
    <name type="common">Rue-anemone</name>
    <name type="synonym">Anemone thalictroides</name>
    <dbReference type="NCBI Taxonomy" id="46969"/>
    <lineage>
        <taxon>Eukaryota</taxon>
        <taxon>Viridiplantae</taxon>
        <taxon>Streptophyta</taxon>
        <taxon>Embryophyta</taxon>
        <taxon>Tracheophyta</taxon>
        <taxon>Spermatophyta</taxon>
        <taxon>Magnoliopsida</taxon>
        <taxon>Ranunculales</taxon>
        <taxon>Ranunculaceae</taxon>
        <taxon>Thalictroideae</taxon>
        <taxon>Thalictrum</taxon>
    </lineage>
</organism>
<dbReference type="AlphaFoldDB" id="A0A7J6V044"/>
<dbReference type="Proteomes" id="UP000554482">
    <property type="component" value="Unassembled WGS sequence"/>
</dbReference>
<comment type="caution">
    <text evidence="1">The sequence shown here is derived from an EMBL/GenBank/DDBJ whole genome shotgun (WGS) entry which is preliminary data.</text>
</comment>
<evidence type="ECO:0000313" key="1">
    <source>
        <dbReference type="EMBL" id="KAF5178247.1"/>
    </source>
</evidence>